<dbReference type="SUPFAM" id="SSF54928">
    <property type="entry name" value="RNA-binding domain, RBD"/>
    <property type="match status" value="1"/>
</dbReference>
<evidence type="ECO:0000313" key="9">
    <source>
        <dbReference type="Proteomes" id="UP000001064"/>
    </source>
</evidence>
<feature type="compositionally biased region" description="Basic residues" evidence="6">
    <location>
        <begin position="97"/>
        <end position="112"/>
    </location>
</feature>
<dbReference type="Proteomes" id="UP000001064">
    <property type="component" value="Unassembled WGS sequence"/>
</dbReference>
<dbReference type="PANTHER" id="PTHR48025:SF1">
    <property type="entry name" value="RRM DOMAIN-CONTAINING PROTEIN"/>
    <property type="match status" value="1"/>
</dbReference>
<dbReference type="InterPro" id="IPR000504">
    <property type="entry name" value="RRM_dom"/>
</dbReference>
<dbReference type="InParanoid" id="F1A4N7"/>
<evidence type="ECO:0000256" key="1">
    <source>
        <dbReference type="ARBA" id="ARBA00004496"/>
    </source>
</evidence>
<comment type="subcellular location">
    <subcellularLocation>
        <location evidence="1">Cytoplasm</location>
    </subcellularLocation>
</comment>
<dbReference type="InterPro" id="IPR035979">
    <property type="entry name" value="RBD_domain_sf"/>
</dbReference>
<dbReference type="PROSITE" id="PS50102">
    <property type="entry name" value="RRM"/>
    <property type="match status" value="1"/>
</dbReference>
<proteinExistence type="predicted"/>
<dbReference type="GO" id="GO:0000381">
    <property type="term" value="P:regulation of alternative mRNA splicing, via spliceosome"/>
    <property type="evidence" value="ECO:0000318"/>
    <property type="project" value="GO_Central"/>
</dbReference>
<dbReference type="PANTHER" id="PTHR48025">
    <property type="entry name" value="OS02G0815200 PROTEIN"/>
    <property type="match status" value="1"/>
</dbReference>
<feature type="compositionally biased region" description="Basic and acidic residues" evidence="6">
    <location>
        <begin position="86"/>
        <end position="96"/>
    </location>
</feature>
<dbReference type="Gene3D" id="3.30.70.330">
    <property type="match status" value="1"/>
</dbReference>
<dbReference type="GO" id="GO:0005737">
    <property type="term" value="C:cytoplasm"/>
    <property type="evidence" value="ECO:0007669"/>
    <property type="project" value="UniProtKB-SubCell"/>
</dbReference>
<feature type="region of interest" description="Disordered" evidence="6">
    <location>
        <begin position="86"/>
        <end position="119"/>
    </location>
</feature>
<dbReference type="VEuPathDB" id="AmoebaDB:DICPUDRAFT_93253"/>
<dbReference type="eggNOG" id="KOG0118">
    <property type="taxonomic scope" value="Eukaryota"/>
</dbReference>
<keyword evidence="9" id="KW-1185">Reference proteome</keyword>
<sequence length="203" mass="23039">MSTETTNPTTPAFRIFVGNLTKNVEKEELEKAFAEFGKVLSVRIISKRYQENTFGFVDMEDLEVANKAIAAVNGKEIDGKAVTVELARERSTEKPKRTSTRRNSNRGPRRTTRPATNQPVVVIPPDVTPNHQTEKMKLLKSSPLPLKVLLLNHQLPLHQAPHHPLKQENIEKENQLPTPLIDNNHQPLSLLETFHTHSMMLNY</sequence>
<dbReference type="SMART" id="SM00360">
    <property type="entry name" value="RRM"/>
    <property type="match status" value="1"/>
</dbReference>
<dbReference type="EMBL" id="GL871533">
    <property type="protein sequence ID" value="EGC28844.1"/>
    <property type="molecule type" value="Genomic_DNA"/>
</dbReference>
<evidence type="ECO:0000256" key="5">
    <source>
        <dbReference type="PROSITE-ProRule" id="PRU00176"/>
    </source>
</evidence>
<feature type="domain" description="RRM" evidence="7">
    <location>
        <begin position="13"/>
        <end position="89"/>
    </location>
</feature>
<dbReference type="GeneID" id="10507086"/>
<reference evidence="9" key="1">
    <citation type="journal article" date="2011" name="Genome Biol.">
        <title>Comparative genomics of the social amoebae Dictyostelium discoideum and Dictyostelium purpureum.</title>
        <authorList>
            <consortium name="US DOE Joint Genome Institute (JGI-PGF)"/>
            <person name="Sucgang R."/>
            <person name="Kuo A."/>
            <person name="Tian X."/>
            <person name="Salerno W."/>
            <person name="Parikh A."/>
            <person name="Feasley C.L."/>
            <person name="Dalin E."/>
            <person name="Tu H."/>
            <person name="Huang E."/>
            <person name="Barry K."/>
            <person name="Lindquist E."/>
            <person name="Shapiro H."/>
            <person name="Bruce D."/>
            <person name="Schmutz J."/>
            <person name="Salamov A."/>
            <person name="Fey P."/>
            <person name="Gaudet P."/>
            <person name="Anjard C."/>
            <person name="Babu M.M."/>
            <person name="Basu S."/>
            <person name="Bushmanova Y."/>
            <person name="van der Wel H."/>
            <person name="Katoh-Kurasawa M."/>
            <person name="Dinh C."/>
            <person name="Coutinho P.M."/>
            <person name="Saito T."/>
            <person name="Elias M."/>
            <person name="Schaap P."/>
            <person name="Kay R.R."/>
            <person name="Henrissat B."/>
            <person name="Eichinger L."/>
            <person name="Rivero F."/>
            <person name="Putnam N.H."/>
            <person name="West C.M."/>
            <person name="Loomis W.F."/>
            <person name="Chisholm R.L."/>
            <person name="Shaulsky G."/>
            <person name="Strassmann J.E."/>
            <person name="Queller D.C."/>
            <person name="Kuspa A."/>
            <person name="Grigoriev I.V."/>
        </authorList>
    </citation>
    <scope>NUCLEOTIDE SEQUENCE [LARGE SCALE GENOMIC DNA]</scope>
    <source>
        <strain evidence="9">QSDP1</strain>
    </source>
</reference>
<evidence type="ECO:0000256" key="2">
    <source>
        <dbReference type="ARBA" id="ARBA00022490"/>
    </source>
</evidence>
<evidence type="ECO:0000256" key="6">
    <source>
        <dbReference type="SAM" id="MobiDB-lite"/>
    </source>
</evidence>
<keyword evidence="3" id="KW-0677">Repeat</keyword>
<dbReference type="Pfam" id="PF00076">
    <property type="entry name" value="RRM_1"/>
    <property type="match status" value="1"/>
</dbReference>
<evidence type="ECO:0000313" key="8">
    <source>
        <dbReference type="EMBL" id="EGC28844.1"/>
    </source>
</evidence>
<protein>
    <recommendedName>
        <fullName evidence="7">RRM domain-containing protein</fullName>
    </recommendedName>
</protein>
<accession>F1A4N7</accession>
<dbReference type="RefSeq" id="XP_003294630.1">
    <property type="nucleotide sequence ID" value="XM_003294582.1"/>
</dbReference>
<evidence type="ECO:0000256" key="4">
    <source>
        <dbReference type="ARBA" id="ARBA00022884"/>
    </source>
</evidence>
<evidence type="ECO:0000259" key="7">
    <source>
        <dbReference type="PROSITE" id="PS50102"/>
    </source>
</evidence>
<name>F1A4N7_DICPU</name>
<dbReference type="InterPro" id="IPR050502">
    <property type="entry name" value="Euk_RNA-bind_prot"/>
</dbReference>
<keyword evidence="2" id="KW-0963">Cytoplasm</keyword>
<dbReference type="GO" id="GO:0016607">
    <property type="term" value="C:nuclear speck"/>
    <property type="evidence" value="ECO:0000318"/>
    <property type="project" value="GO_Central"/>
</dbReference>
<organism evidence="8 9">
    <name type="scientific">Dictyostelium purpureum</name>
    <name type="common">Slime mold</name>
    <dbReference type="NCBI Taxonomy" id="5786"/>
    <lineage>
        <taxon>Eukaryota</taxon>
        <taxon>Amoebozoa</taxon>
        <taxon>Evosea</taxon>
        <taxon>Eumycetozoa</taxon>
        <taxon>Dictyostelia</taxon>
        <taxon>Dictyosteliales</taxon>
        <taxon>Dictyosteliaceae</taxon>
        <taxon>Dictyostelium</taxon>
    </lineage>
</organism>
<dbReference type="GO" id="GO:0003729">
    <property type="term" value="F:mRNA binding"/>
    <property type="evidence" value="ECO:0000318"/>
    <property type="project" value="GO_Central"/>
</dbReference>
<dbReference type="OrthoDB" id="439808at2759"/>
<evidence type="ECO:0000256" key="3">
    <source>
        <dbReference type="ARBA" id="ARBA00022737"/>
    </source>
</evidence>
<dbReference type="FunFam" id="3.30.70.330:FF:000027">
    <property type="entry name" value="Heterogeneous nuclear ribonucleoprotein q isoform"/>
    <property type="match status" value="1"/>
</dbReference>
<gene>
    <name evidence="8" type="ORF">DICPUDRAFT_93253</name>
</gene>
<dbReference type="InterPro" id="IPR012677">
    <property type="entry name" value="Nucleotide-bd_a/b_plait_sf"/>
</dbReference>
<dbReference type="STRING" id="5786.F1A4N7"/>
<keyword evidence="4 5" id="KW-0694">RNA-binding</keyword>
<dbReference type="KEGG" id="dpp:DICPUDRAFT_93253"/>
<dbReference type="AlphaFoldDB" id="F1A4N7"/>